<comment type="catalytic activity">
    <reaction evidence="1 4">
        <text>3-hydroxy-2-methylpropanoyl-CoA + H2O = 3-hydroxy-2-methylpropanoate + CoA + H(+)</text>
        <dbReference type="Rhea" id="RHEA:20888"/>
        <dbReference type="ChEBI" id="CHEBI:11805"/>
        <dbReference type="ChEBI" id="CHEBI:15377"/>
        <dbReference type="ChEBI" id="CHEBI:15378"/>
        <dbReference type="ChEBI" id="CHEBI:57287"/>
        <dbReference type="ChEBI" id="CHEBI:57340"/>
        <dbReference type="EC" id="3.1.2.4"/>
    </reaction>
</comment>
<reference evidence="6" key="1">
    <citation type="journal article" date="2023" name="bioRxiv">
        <title>Improved chromosome-level genome assembly for marigold (Tagetes erecta).</title>
        <authorList>
            <person name="Jiang F."/>
            <person name="Yuan L."/>
            <person name="Wang S."/>
            <person name="Wang H."/>
            <person name="Xu D."/>
            <person name="Wang A."/>
            <person name="Fan W."/>
        </authorList>
    </citation>
    <scope>NUCLEOTIDE SEQUENCE</scope>
    <source>
        <strain evidence="6">WSJ</strain>
        <tissue evidence="6">Leaf</tissue>
    </source>
</reference>
<evidence type="ECO:0000256" key="1">
    <source>
        <dbReference type="ARBA" id="ARBA00001709"/>
    </source>
</evidence>
<dbReference type="Gene3D" id="3.90.226.10">
    <property type="entry name" value="2-enoyl-CoA Hydratase, Chain A, domain 1"/>
    <property type="match status" value="1"/>
</dbReference>
<comment type="similarity">
    <text evidence="4">Belongs to the enoyl-CoA hydratase/isomerase family.</text>
</comment>
<sequence>MAQTNQVLVTQRSNVRTIILNRPEQLNVFNLKMTCQLLELLQAYEEDPTVKLIIFKGEGRAFCAGGDIKAVVDDINKGSWKQGASLFSTGYKVHYLKATYTKTQVIILRGIAIGSGAALAIHGTFQVVTDNTVFALPEAALGSFPDAGSSYYLSRLPGFFGEYVGLTCVRLDGAEMLACGLASHYVPLEKLSSLEDALCEANTGDPKIINNIINNFSNKNPKLKEKSPYYRLKTINRCFSKRTVEEIISALKDADKNMDDWISMTIQTLKKALPTSLKISLRSIREGRLQGIGQCLIREYRIICTVLQGVFCRDFFEGYRALLVDKDKNPKWEPSKLEFVSKRMVDYYFVPLADKGWEDLKLPARSNLTSHAISKL</sequence>
<feature type="domain" description="Enoyl-CoA hydratase/isomerase" evidence="5">
    <location>
        <begin position="15"/>
        <end position="349"/>
    </location>
</feature>
<dbReference type="InterPro" id="IPR032259">
    <property type="entry name" value="HIBYL-CoA-H"/>
</dbReference>
<comment type="caution">
    <text evidence="6">The sequence shown here is derived from an EMBL/GenBank/DDBJ whole genome shotgun (WGS) entry which is preliminary data.</text>
</comment>
<keyword evidence="3 4" id="KW-0378">Hydrolase</keyword>
<dbReference type="InterPro" id="IPR045004">
    <property type="entry name" value="ECH_dom"/>
</dbReference>
<dbReference type="EMBL" id="JAUHHV010000011">
    <property type="protein sequence ID" value="KAK1408898.1"/>
    <property type="molecule type" value="Genomic_DNA"/>
</dbReference>
<dbReference type="Pfam" id="PF16113">
    <property type="entry name" value="ECH_2"/>
    <property type="match status" value="1"/>
</dbReference>
<comment type="pathway">
    <text evidence="4">Amino-acid degradation; L-valine degradation.</text>
</comment>
<dbReference type="GO" id="GO:0003860">
    <property type="term" value="F:3-hydroxyisobutyryl-CoA hydrolase activity"/>
    <property type="evidence" value="ECO:0007669"/>
    <property type="project" value="UniProtKB-UniRule"/>
</dbReference>
<accession>A0AAD8JSH9</accession>
<evidence type="ECO:0000313" key="6">
    <source>
        <dbReference type="EMBL" id="KAK1408898.1"/>
    </source>
</evidence>
<protein>
    <recommendedName>
        <fullName evidence="2 4">3-hydroxyisobutyryl-CoA hydrolase</fullName>
        <shortName evidence="4">HIB-CoA hydrolase</shortName>
        <shortName evidence="4">HIBYL-CoA-H</shortName>
        <ecNumber evidence="2 4">3.1.2.4</ecNumber>
    </recommendedName>
    <alternativeName>
        <fullName evidence="4">3-hydroxyisobutyryl-coenzyme A hydrolase</fullName>
    </alternativeName>
</protein>
<organism evidence="6 7">
    <name type="scientific">Tagetes erecta</name>
    <name type="common">African marigold</name>
    <dbReference type="NCBI Taxonomy" id="13708"/>
    <lineage>
        <taxon>Eukaryota</taxon>
        <taxon>Viridiplantae</taxon>
        <taxon>Streptophyta</taxon>
        <taxon>Embryophyta</taxon>
        <taxon>Tracheophyta</taxon>
        <taxon>Spermatophyta</taxon>
        <taxon>Magnoliopsida</taxon>
        <taxon>eudicotyledons</taxon>
        <taxon>Gunneridae</taxon>
        <taxon>Pentapetalae</taxon>
        <taxon>asterids</taxon>
        <taxon>campanulids</taxon>
        <taxon>Asterales</taxon>
        <taxon>Asteraceae</taxon>
        <taxon>Asteroideae</taxon>
        <taxon>Heliantheae alliance</taxon>
        <taxon>Tageteae</taxon>
        <taxon>Tagetes</taxon>
    </lineage>
</organism>
<dbReference type="EC" id="3.1.2.4" evidence="2 4"/>
<dbReference type="GO" id="GO:0006574">
    <property type="term" value="P:L-valine catabolic process"/>
    <property type="evidence" value="ECO:0007669"/>
    <property type="project" value="UniProtKB-UniRule"/>
</dbReference>
<evidence type="ECO:0000256" key="4">
    <source>
        <dbReference type="RuleBase" id="RU369070"/>
    </source>
</evidence>
<evidence type="ECO:0000256" key="2">
    <source>
        <dbReference type="ARBA" id="ARBA00011915"/>
    </source>
</evidence>
<evidence type="ECO:0000256" key="3">
    <source>
        <dbReference type="ARBA" id="ARBA00022801"/>
    </source>
</evidence>
<dbReference type="InterPro" id="IPR029045">
    <property type="entry name" value="ClpP/crotonase-like_dom_sf"/>
</dbReference>
<comment type="function">
    <text evidence="4">Hydrolyzes 3-hydroxyisobutyryl-CoA (HIBYL-CoA), a saline catabolite. Has high activity toward isobutyryl-CoA. Could be an isobutyryl-CoA dehydrogenase that functions in valine catabolism.</text>
</comment>
<proteinExistence type="inferred from homology"/>
<dbReference type="FunFam" id="3.90.226.10:FF:000027">
    <property type="entry name" value="Probable 3-hydroxyisobutyryl-CoA hydrolase 2"/>
    <property type="match status" value="1"/>
</dbReference>
<dbReference type="NCBIfam" id="NF004127">
    <property type="entry name" value="PRK05617.1"/>
    <property type="match status" value="1"/>
</dbReference>
<dbReference type="PANTHER" id="PTHR43176:SF3">
    <property type="entry name" value="3-HYDROXYISOBUTYRYL-COA HYDROLASE, MITOCHONDRIAL"/>
    <property type="match status" value="1"/>
</dbReference>
<evidence type="ECO:0000313" key="7">
    <source>
        <dbReference type="Proteomes" id="UP001229421"/>
    </source>
</evidence>
<dbReference type="PANTHER" id="PTHR43176">
    <property type="entry name" value="3-HYDROXYISOBUTYRYL-COA HYDROLASE-RELATED"/>
    <property type="match status" value="1"/>
</dbReference>
<name>A0AAD8JSH9_TARER</name>
<evidence type="ECO:0000259" key="5">
    <source>
        <dbReference type="Pfam" id="PF16113"/>
    </source>
</evidence>
<dbReference type="Proteomes" id="UP001229421">
    <property type="component" value="Unassembled WGS sequence"/>
</dbReference>
<dbReference type="AlphaFoldDB" id="A0AAD8JSH9"/>
<keyword evidence="7" id="KW-1185">Reference proteome</keyword>
<gene>
    <name evidence="6" type="ORF">QVD17_41034</name>
</gene>
<dbReference type="CDD" id="cd06558">
    <property type="entry name" value="crotonase-like"/>
    <property type="match status" value="1"/>
</dbReference>
<dbReference type="SUPFAM" id="SSF52096">
    <property type="entry name" value="ClpP/crotonase"/>
    <property type="match status" value="1"/>
</dbReference>